<accession>A0AB74BPZ9</accession>
<name>A0AB74BPZ9_ASPFL</name>
<proteinExistence type="predicted"/>
<evidence type="ECO:0000313" key="1">
    <source>
        <dbReference type="EMBL" id="RMZ36708.1"/>
    </source>
</evidence>
<sequence length="79" mass="8499">MSNRQFLPYGLTNTIDHCLDIVASTICSSSSRMEIDWGIVGSLLASGNNPSKNGAGYSSNKEEADVELHFCLSMAVSKK</sequence>
<evidence type="ECO:0000313" key="2">
    <source>
        <dbReference type="Proteomes" id="UP000275480"/>
    </source>
</evidence>
<protein>
    <submittedName>
        <fullName evidence="1">Uncharacterized protein</fullName>
    </submittedName>
</protein>
<dbReference type="Proteomes" id="UP000275480">
    <property type="component" value="Unassembled WGS sequence"/>
</dbReference>
<dbReference type="AlphaFoldDB" id="A0AB74BPZ9"/>
<reference evidence="1 2" key="1">
    <citation type="submission" date="2018-07" db="EMBL/GenBank/DDBJ databases">
        <title>Identification of spontaneous genetic mutation associated with occurrence of a yellow conidial color mutant of Aspergillus flavus.</title>
        <authorList>
            <person name="Chang P.-K."/>
            <person name="Mack B.M."/>
            <person name="Scharfenstein L."/>
            <person name="Gilbert M.K."/>
        </authorList>
    </citation>
    <scope>NUCLEOTIDE SEQUENCE [LARGE SCALE GENOMIC DNA]</scope>
    <source>
        <strain evidence="1 2">CA14</strain>
    </source>
</reference>
<comment type="caution">
    <text evidence="1">The sequence shown here is derived from an EMBL/GenBank/DDBJ whole genome shotgun (WGS) entry which is preliminary data.</text>
</comment>
<gene>
    <name evidence="1" type="ORF">CA14_006247</name>
</gene>
<organism evidence="1 2">
    <name type="scientific">Aspergillus flavus</name>
    <dbReference type="NCBI Taxonomy" id="5059"/>
    <lineage>
        <taxon>Eukaryota</taxon>
        <taxon>Fungi</taxon>
        <taxon>Dikarya</taxon>
        <taxon>Ascomycota</taxon>
        <taxon>Pezizomycotina</taxon>
        <taxon>Eurotiomycetes</taxon>
        <taxon>Eurotiomycetidae</taxon>
        <taxon>Eurotiales</taxon>
        <taxon>Aspergillaceae</taxon>
        <taxon>Aspergillus</taxon>
        <taxon>Aspergillus subgen. Circumdati</taxon>
    </lineage>
</organism>
<dbReference type="EMBL" id="QQZZ01000181">
    <property type="protein sequence ID" value="RMZ36708.1"/>
    <property type="molecule type" value="Genomic_DNA"/>
</dbReference>